<evidence type="ECO:0000256" key="1">
    <source>
        <dbReference type="SAM" id="SignalP"/>
    </source>
</evidence>
<name>A0ABW0KEJ0_9BACL</name>
<gene>
    <name evidence="2" type="ORF">ACFPOG_23335</name>
</gene>
<keyword evidence="1" id="KW-0732">Signal</keyword>
<evidence type="ECO:0000313" key="2">
    <source>
        <dbReference type="EMBL" id="MFC5451172.1"/>
    </source>
</evidence>
<sequence>MNFKTRIKSFICLVFVMMLVNFICNMQADAALPPHRAIDPPKVPPVITLFEQTPLYSTPDDSRKPFAALTPQDVTTVDAEQAWYMKQRGEKVWIKIKTTWAGDLWMHLDYDKIGVVKPLDTNIALLWDTALYTQPSLSTMTEVVLAPQTVHANAVFESPVSYLSNSYRIETSWLGDMWVVSQPHMLIDMEILNQEMDLPTETLYMEDYDTSNRLQRPSDVKMIPPQKVFAFEKTQNGVYHVRSQDGNTFWIQPEFAQPAGAEPIKERLKLLKDVRLYLFPTMPFPTFGVLSAQTVDAFERWTDPQNEQWYHIHTWAGDMWVQPDKPL</sequence>
<comment type="caution">
    <text evidence="2">The sequence shown here is derived from an EMBL/GenBank/DDBJ whole genome shotgun (WGS) entry which is preliminary data.</text>
</comment>
<evidence type="ECO:0008006" key="4">
    <source>
        <dbReference type="Google" id="ProtNLM"/>
    </source>
</evidence>
<keyword evidence="3" id="KW-1185">Reference proteome</keyword>
<dbReference type="EMBL" id="JBHSMJ010000031">
    <property type="protein sequence ID" value="MFC5451172.1"/>
    <property type="molecule type" value="Genomic_DNA"/>
</dbReference>
<feature type="signal peptide" evidence="1">
    <location>
        <begin position="1"/>
        <end position="30"/>
    </location>
</feature>
<proteinExistence type="predicted"/>
<reference evidence="3" key="1">
    <citation type="journal article" date="2019" name="Int. J. Syst. Evol. Microbiol.">
        <title>The Global Catalogue of Microorganisms (GCM) 10K type strain sequencing project: providing services to taxonomists for standard genome sequencing and annotation.</title>
        <authorList>
            <consortium name="The Broad Institute Genomics Platform"/>
            <consortium name="The Broad Institute Genome Sequencing Center for Infectious Disease"/>
            <person name="Wu L."/>
            <person name="Ma J."/>
        </authorList>
    </citation>
    <scope>NUCLEOTIDE SEQUENCE [LARGE SCALE GENOMIC DNA]</scope>
    <source>
        <strain evidence="3">KACC 11904</strain>
    </source>
</reference>
<dbReference type="Proteomes" id="UP001596044">
    <property type="component" value="Unassembled WGS sequence"/>
</dbReference>
<dbReference type="RefSeq" id="WP_270879570.1">
    <property type="nucleotide sequence ID" value="NZ_JAQFVF010000025.1"/>
</dbReference>
<organism evidence="2 3">
    <name type="scientific">Paenibacillus aestuarii</name>
    <dbReference type="NCBI Taxonomy" id="516965"/>
    <lineage>
        <taxon>Bacteria</taxon>
        <taxon>Bacillati</taxon>
        <taxon>Bacillota</taxon>
        <taxon>Bacilli</taxon>
        <taxon>Bacillales</taxon>
        <taxon>Paenibacillaceae</taxon>
        <taxon>Paenibacillus</taxon>
    </lineage>
</organism>
<accession>A0ABW0KEJ0</accession>
<evidence type="ECO:0000313" key="3">
    <source>
        <dbReference type="Proteomes" id="UP001596044"/>
    </source>
</evidence>
<protein>
    <recommendedName>
        <fullName evidence="4">Copper amine oxidase N-terminal domain-containing protein</fullName>
    </recommendedName>
</protein>
<feature type="chain" id="PRO_5046321173" description="Copper amine oxidase N-terminal domain-containing protein" evidence="1">
    <location>
        <begin position="31"/>
        <end position="327"/>
    </location>
</feature>